<dbReference type="OrthoDB" id="9815009at2"/>
<dbReference type="Proteomes" id="UP000036834">
    <property type="component" value="Unassembled WGS sequence"/>
</dbReference>
<evidence type="ECO:0000313" key="7">
    <source>
        <dbReference type="Proteomes" id="UP000036834"/>
    </source>
</evidence>
<dbReference type="PANTHER" id="PTHR34580">
    <property type="match status" value="1"/>
</dbReference>
<dbReference type="Pfam" id="PF08279">
    <property type="entry name" value="HTH_11"/>
    <property type="match status" value="1"/>
</dbReference>
<evidence type="ECO:0000313" key="5">
    <source>
        <dbReference type="EMBL" id="GED71611.1"/>
    </source>
</evidence>
<dbReference type="GO" id="GO:0003677">
    <property type="term" value="F:DNA binding"/>
    <property type="evidence" value="ECO:0007669"/>
    <property type="project" value="UniProtKB-KW"/>
</dbReference>
<dbReference type="InterPro" id="IPR051534">
    <property type="entry name" value="CBASS_pafABC_assoc_protein"/>
</dbReference>
<dbReference type="SUPFAM" id="SSF46785">
    <property type="entry name" value="Winged helix' DNA-binding domain"/>
    <property type="match status" value="1"/>
</dbReference>
<dbReference type="PROSITE" id="PS51000">
    <property type="entry name" value="HTH_DEOR_2"/>
    <property type="match status" value="1"/>
</dbReference>
<dbReference type="InterPro" id="IPR001034">
    <property type="entry name" value="DeoR_HTH"/>
</dbReference>
<dbReference type="EMBL" id="LGIQ01000011">
    <property type="protein sequence ID" value="KNB69249.1"/>
    <property type="molecule type" value="Genomic_DNA"/>
</dbReference>
<dbReference type="PATRIC" id="fig|54915.3.peg.4230"/>
<dbReference type="Pfam" id="PF25583">
    <property type="entry name" value="WCX"/>
    <property type="match status" value="1"/>
</dbReference>
<protein>
    <submittedName>
        <fullName evidence="6">Transcriptional regulator</fullName>
    </submittedName>
</protein>
<dbReference type="InterPro" id="IPR036390">
    <property type="entry name" value="WH_DNA-bd_sf"/>
</dbReference>
<dbReference type="Proteomes" id="UP000319578">
    <property type="component" value="Unassembled WGS sequence"/>
</dbReference>
<keyword evidence="1" id="KW-0805">Transcription regulation</keyword>
<dbReference type="PROSITE" id="PS52050">
    <property type="entry name" value="WYL"/>
    <property type="match status" value="1"/>
</dbReference>
<dbReference type="RefSeq" id="WP_049741249.1">
    <property type="nucleotide sequence ID" value="NZ_BJON01000022.1"/>
</dbReference>
<evidence type="ECO:0000313" key="8">
    <source>
        <dbReference type="Proteomes" id="UP000319578"/>
    </source>
</evidence>
<dbReference type="InterPro" id="IPR013196">
    <property type="entry name" value="HTH_11"/>
</dbReference>
<reference evidence="6" key="2">
    <citation type="submission" date="2015-07" db="EMBL/GenBank/DDBJ databases">
        <title>MeaNS - Measles Nucleotide Surveillance Program.</title>
        <authorList>
            <person name="Tran T."/>
            <person name="Druce J."/>
        </authorList>
    </citation>
    <scope>NUCLEOTIDE SEQUENCE</scope>
    <source>
        <strain evidence="6">DSM 9887</strain>
    </source>
</reference>
<name>A0A0K9YKQ1_9BACL</name>
<organism evidence="6 7">
    <name type="scientific">Brevibacillus reuszeri</name>
    <dbReference type="NCBI Taxonomy" id="54915"/>
    <lineage>
        <taxon>Bacteria</taxon>
        <taxon>Bacillati</taxon>
        <taxon>Bacillota</taxon>
        <taxon>Bacilli</taxon>
        <taxon>Bacillales</taxon>
        <taxon>Paenibacillaceae</taxon>
        <taxon>Brevibacillus</taxon>
    </lineage>
</organism>
<evidence type="ECO:0000256" key="1">
    <source>
        <dbReference type="ARBA" id="ARBA00023015"/>
    </source>
</evidence>
<dbReference type="Pfam" id="PF13280">
    <property type="entry name" value="WYL"/>
    <property type="match status" value="1"/>
</dbReference>
<dbReference type="InterPro" id="IPR018356">
    <property type="entry name" value="Tscrpt_reg_HTH_DeoR_CS"/>
</dbReference>
<dbReference type="STRING" id="54915.ADS79_25390"/>
<sequence length="315" mass="35888">MRADRLLSILLLLQNHERLTSKELAERLEVSERTIHRDMEALSGAGVPVYSERGAGGGWSLSHGYRSNLTGLKTEELLSLLLASPTALLRDLGMDTSFDDALSKLESALPKTVQQSADHVRERLHIDGAGWHQSDESFPFLTLIQEAVWQERELLIRYNRDGTEVERLIHPLGLVAKRSVWYLVAQVEADLRTYRISRFIAVQMLEESFVRPTDFDLATYWEQSTRDFKASLPRYPARILVREQIIARLAAERYIKIASTQSIENDWIEAEVEFHTLESASEIVLAYGAYIKVIEPAELREKIIAIATATINLYH</sequence>
<dbReference type="InterPro" id="IPR036388">
    <property type="entry name" value="WH-like_DNA-bd_sf"/>
</dbReference>
<feature type="domain" description="HTH deoR-type" evidence="4">
    <location>
        <begin position="2"/>
        <end position="57"/>
    </location>
</feature>
<keyword evidence="2" id="KW-0238">DNA-binding</keyword>
<evidence type="ECO:0000259" key="4">
    <source>
        <dbReference type="PROSITE" id="PS51000"/>
    </source>
</evidence>
<dbReference type="AlphaFoldDB" id="A0A0K9YKQ1"/>
<proteinExistence type="predicted"/>
<evidence type="ECO:0000313" key="6">
    <source>
        <dbReference type="EMBL" id="KNB69249.1"/>
    </source>
</evidence>
<dbReference type="PIRSF" id="PIRSF016838">
    <property type="entry name" value="PafC"/>
    <property type="match status" value="1"/>
</dbReference>
<evidence type="ECO:0000256" key="3">
    <source>
        <dbReference type="ARBA" id="ARBA00023163"/>
    </source>
</evidence>
<dbReference type="PANTHER" id="PTHR34580:SF1">
    <property type="entry name" value="PROTEIN PAFC"/>
    <property type="match status" value="1"/>
</dbReference>
<dbReference type="GO" id="GO:0003700">
    <property type="term" value="F:DNA-binding transcription factor activity"/>
    <property type="evidence" value="ECO:0007669"/>
    <property type="project" value="InterPro"/>
</dbReference>
<comment type="caution">
    <text evidence="6">The sequence shown here is derived from an EMBL/GenBank/DDBJ whole genome shotgun (WGS) entry which is preliminary data.</text>
</comment>
<gene>
    <name evidence="6" type="ORF">ADS79_25390</name>
    <name evidence="5" type="ORF">BRE01_53130</name>
</gene>
<keyword evidence="8" id="KW-1185">Reference proteome</keyword>
<dbReference type="PROSITE" id="PS00894">
    <property type="entry name" value="HTH_DEOR_1"/>
    <property type="match status" value="1"/>
</dbReference>
<dbReference type="EMBL" id="BJON01000022">
    <property type="protein sequence ID" value="GED71611.1"/>
    <property type="molecule type" value="Genomic_DNA"/>
</dbReference>
<reference evidence="5 8" key="3">
    <citation type="submission" date="2019-06" db="EMBL/GenBank/DDBJ databases">
        <title>Whole genome shotgun sequence of Brevibacillus reuszeri NBRC 15719.</title>
        <authorList>
            <person name="Hosoyama A."/>
            <person name="Uohara A."/>
            <person name="Ohji S."/>
            <person name="Ichikawa N."/>
        </authorList>
    </citation>
    <scope>NUCLEOTIDE SEQUENCE [LARGE SCALE GENOMIC DNA]</scope>
    <source>
        <strain evidence="5 8">NBRC 15719</strain>
    </source>
</reference>
<dbReference type="InterPro" id="IPR026881">
    <property type="entry name" value="WYL_dom"/>
</dbReference>
<dbReference type="Gene3D" id="1.10.10.10">
    <property type="entry name" value="Winged helix-like DNA-binding domain superfamily/Winged helix DNA-binding domain"/>
    <property type="match status" value="1"/>
</dbReference>
<dbReference type="InterPro" id="IPR057727">
    <property type="entry name" value="WCX_dom"/>
</dbReference>
<reference evidence="7" key="1">
    <citation type="submission" date="2015-07" db="EMBL/GenBank/DDBJ databases">
        <title>Genome sequencing project for genomic taxonomy and phylogenomics of Bacillus-like bacteria.</title>
        <authorList>
            <person name="Liu B."/>
            <person name="Wang J."/>
            <person name="Zhu Y."/>
            <person name="Liu G."/>
            <person name="Chen Q."/>
            <person name="Chen Z."/>
            <person name="Lan J."/>
            <person name="Che J."/>
            <person name="Ge C."/>
            <person name="Shi H."/>
            <person name="Pan Z."/>
            <person name="Liu X."/>
        </authorList>
    </citation>
    <scope>NUCLEOTIDE SEQUENCE [LARGE SCALE GENOMIC DNA]</scope>
    <source>
        <strain evidence="7">DSM 9887</strain>
    </source>
</reference>
<keyword evidence="3" id="KW-0804">Transcription</keyword>
<dbReference type="InterPro" id="IPR028349">
    <property type="entry name" value="PafC-like"/>
</dbReference>
<evidence type="ECO:0000256" key="2">
    <source>
        <dbReference type="ARBA" id="ARBA00023125"/>
    </source>
</evidence>
<accession>A0A0K9YKQ1</accession>